<accession>M2Q1G4</accession>
<keyword evidence="3" id="KW-1185">Reference proteome</keyword>
<protein>
    <submittedName>
        <fullName evidence="2">Uncharacterized protein</fullName>
    </submittedName>
</protein>
<evidence type="ECO:0000256" key="1">
    <source>
        <dbReference type="SAM" id="MobiDB-lite"/>
    </source>
</evidence>
<proteinExistence type="predicted"/>
<feature type="compositionally biased region" description="Polar residues" evidence="1">
    <location>
        <begin position="133"/>
        <end position="148"/>
    </location>
</feature>
<evidence type="ECO:0000313" key="3">
    <source>
        <dbReference type="Proteomes" id="UP000016930"/>
    </source>
</evidence>
<feature type="region of interest" description="Disordered" evidence="1">
    <location>
        <begin position="133"/>
        <end position="169"/>
    </location>
</feature>
<name>M2Q1G4_CERS8</name>
<gene>
    <name evidence="2" type="ORF">CERSUDRAFT_101130</name>
</gene>
<feature type="region of interest" description="Disordered" evidence="1">
    <location>
        <begin position="184"/>
        <end position="210"/>
    </location>
</feature>
<dbReference type="EMBL" id="KB445916">
    <property type="protein sequence ID" value="EMD30653.1"/>
    <property type="molecule type" value="Genomic_DNA"/>
</dbReference>
<dbReference type="AlphaFoldDB" id="M2Q1G4"/>
<organism evidence="2 3">
    <name type="scientific">Ceriporiopsis subvermispora (strain B)</name>
    <name type="common">White-rot fungus</name>
    <name type="synonym">Gelatoporia subvermispora</name>
    <dbReference type="NCBI Taxonomy" id="914234"/>
    <lineage>
        <taxon>Eukaryota</taxon>
        <taxon>Fungi</taxon>
        <taxon>Dikarya</taxon>
        <taxon>Basidiomycota</taxon>
        <taxon>Agaricomycotina</taxon>
        <taxon>Agaricomycetes</taxon>
        <taxon>Polyporales</taxon>
        <taxon>Gelatoporiaceae</taxon>
        <taxon>Gelatoporia</taxon>
    </lineage>
</organism>
<dbReference type="Proteomes" id="UP000016930">
    <property type="component" value="Unassembled WGS sequence"/>
</dbReference>
<reference evidence="2 3" key="1">
    <citation type="journal article" date="2012" name="Proc. Natl. Acad. Sci. U.S.A.">
        <title>Comparative genomics of Ceriporiopsis subvermispora and Phanerochaete chrysosporium provide insight into selective ligninolysis.</title>
        <authorList>
            <person name="Fernandez-Fueyo E."/>
            <person name="Ruiz-Duenas F.J."/>
            <person name="Ferreira P."/>
            <person name="Floudas D."/>
            <person name="Hibbett D.S."/>
            <person name="Canessa P."/>
            <person name="Larrondo L.F."/>
            <person name="James T.Y."/>
            <person name="Seelenfreund D."/>
            <person name="Lobos S."/>
            <person name="Polanco R."/>
            <person name="Tello M."/>
            <person name="Honda Y."/>
            <person name="Watanabe T."/>
            <person name="Watanabe T."/>
            <person name="Ryu J.S."/>
            <person name="Kubicek C.P."/>
            <person name="Schmoll M."/>
            <person name="Gaskell J."/>
            <person name="Hammel K.E."/>
            <person name="St John F.J."/>
            <person name="Vanden Wymelenberg A."/>
            <person name="Sabat G."/>
            <person name="Splinter BonDurant S."/>
            <person name="Syed K."/>
            <person name="Yadav J.S."/>
            <person name="Doddapaneni H."/>
            <person name="Subramanian V."/>
            <person name="Lavin J.L."/>
            <person name="Oguiza J.A."/>
            <person name="Perez G."/>
            <person name="Pisabarro A.G."/>
            <person name="Ramirez L."/>
            <person name="Santoyo F."/>
            <person name="Master E."/>
            <person name="Coutinho P.M."/>
            <person name="Henrissat B."/>
            <person name="Lombard V."/>
            <person name="Magnuson J.K."/>
            <person name="Kuees U."/>
            <person name="Hori C."/>
            <person name="Igarashi K."/>
            <person name="Samejima M."/>
            <person name="Held B.W."/>
            <person name="Barry K.W."/>
            <person name="LaButti K.M."/>
            <person name="Lapidus A."/>
            <person name="Lindquist E.A."/>
            <person name="Lucas S.M."/>
            <person name="Riley R."/>
            <person name="Salamov A.A."/>
            <person name="Hoffmeister D."/>
            <person name="Schwenk D."/>
            <person name="Hadar Y."/>
            <person name="Yarden O."/>
            <person name="de Vries R.P."/>
            <person name="Wiebenga A."/>
            <person name="Stenlid J."/>
            <person name="Eastwood D."/>
            <person name="Grigoriev I.V."/>
            <person name="Berka R.M."/>
            <person name="Blanchette R.A."/>
            <person name="Kersten P."/>
            <person name="Martinez A.T."/>
            <person name="Vicuna R."/>
            <person name="Cullen D."/>
        </authorList>
    </citation>
    <scope>NUCLEOTIDE SEQUENCE [LARGE SCALE GENOMIC DNA]</scope>
    <source>
        <strain evidence="2 3">B</strain>
    </source>
</reference>
<evidence type="ECO:0000313" key="2">
    <source>
        <dbReference type="EMBL" id="EMD30653.1"/>
    </source>
</evidence>
<dbReference type="HOGENOM" id="CLU_1094153_0_0_1"/>
<sequence length="254" mass="28743">MSSDAPFESDEDFYRRLIRFAVIETHAFTHQQMLEILTCHERVSKDERSRICYNSCISMGWTPQEAYWISYVEETVELNRHAVYKRLKQPMGLLDSTVHNHGSSSPEGSHTQVLPHTTFVNDVAAATPETWAQQGTTQQQLMVNSQSQHRLEHRGPVPGNPEQRTDSSTLPLHRVAEGDRIARGPKTLTFRPIAPRPPEPEQLPTGEPDHDELMKRIGKEGAHTYQVALTHFSRFNGRSICGSTNSSLSEHHAV</sequence>